<dbReference type="AlphaFoldDB" id="A0A9W8ADW4"/>
<keyword evidence="2" id="KW-1185">Reference proteome</keyword>
<dbReference type="EMBL" id="JANBPT010000336">
    <property type="protein sequence ID" value="KAJ1923415.1"/>
    <property type="molecule type" value="Genomic_DNA"/>
</dbReference>
<reference evidence="1" key="1">
    <citation type="submission" date="2022-07" db="EMBL/GenBank/DDBJ databases">
        <title>Phylogenomic reconstructions and comparative analyses of Kickxellomycotina fungi.</title>
        <authorList>
            <person name="Reynolds N.K."/>
            <person name="Stajich J.E."/>
            <person name="Barry K."/>
            <person name="Grigoriev I.V."/>
            <person name="Crous P."/>
            <person name="Smith M.E."/>
        </authorList>
    </citation>
    <scope>NUCLEOTIDE SEQUENCE</scope>
    <source>
        <strain evidence="1">RSA 861</strain>
    </source>
</reference>
<protein>
    <submittedName>
        <fullName evidence="1">Uncharacterized protein</fullName>
    </submittedName>
</protein>
<dbReference type="Proteomes" id="UP001150569">
    <property type="component" value="Unassembled WGS sequence"/>
</dbReference>
<dbReference type="Gene3D" id="3.40.50.150">
    <property type="entry name" value="Vaccinia Virus protein VP39"/>
    <property type="match status" value="1"/>
</dbReference>
<sequence>MVLAYGAWSEILLEYNPKKVIMSDYKEYAAPQENLIKRFPKKVARVNMEAQTDIMLNTGNFACHFTEPLERTYAEEPQLLLTAELLRSSNQTFWMYKLLEQALDRIGLFTYGRVPCYLFIALGGNGPYIQSRVDIEPNKKACDLTVSQFDQITRAVIDAE</sequence>
<dbReference type="InterPro" id="IPR029063">
    <property type="entry name" value="SAM-dependent_MTases_sf"/>
</dbReference>
<comment type="caution">
    <text evidence="1">The sequence shown here is derived from an EMBL/GenBank/DDBJ whole genome shotgun (WGS) entry which is preliminary data.</text>
</comment>
<evidence type="ECO:0000313" key="2">
    <source>
        <dbReference type="Proteomes" id="UP001150569"/>
    </source>
</evidence>
<proteinExistence type="predicted"/>
<gene>
    <name evidence="1" type="ORF">IWQ60_005908</name>
</gene>
<accession>A0A9W8ADW4</accession>
<name>A0A9W8ADW4_9FUNG</name>
<evidence type="ECO:0000313" key="1">
    <source>
        <dbReference type="EMBL" id="KAJ1923415.1"/>
    </source>
</evidence>
<organism evidence="1 2">
    <name type="scientific">Tieghemiomyces parasiticus</name>
    <dbReference type="NCBI Taxonomy" id="78921"/>
    <lineage>
        <taxon>Eukaryota</taxon>
        <taxon>Fungi</taxon>
        <taxon>Fungi incertae sedis</taxon>
        <taxon>Zoopagomycota</taxon>
        <taxon>Kickxellomycotina</taxon>
        <taxon>Dimargaritomycetes</taxon>
        <taxon>Dimargaritales</taxon>
        <taxon>Dimargaritaceae</taxon>
        <taxon>Tieghemiomyces</taxon>
    </lineage>
</organism>